<dbReference type="InterPro" id="IPR032675">
    <property type="entry name" value="LRR_dom_sf"/>
</dbReference>
<organism evidence="1 2">
    <name type="scientific">Tritrichomonas musculus</name>
    <dbReference type="NCBI Taxonomy" id="1915356"/>
    <lineage>
        <taxon>Eukaryota</taxon>
        <taxon>Metamonada</taxon>
        <taxon>Parabasalia</taxon>
        <taxon>Tritrichomonadida</taxon>
        <taxon>Tritrichomonadidae</taxon>
        <taxon>Tritrichomonas</taxon>
    </lineage>
</organism>
<comment type="caution">
    <text evidence="1">The sequence shown here is derived from an EMBL/GenBank/DDBJ whole genome shotgun (WGS) entry which is preliminary data.</text>
</comment>
<dbReference type="EMBL" id="JAPFFF010000052">
    <property type="protein sequence ID" value="KAK8839250.1"/>
    <property type="molecule type" value="Genomic_DNA"/>
</dbReference>
<sequence>MKIGAFAFKFCYSLKQTSIPSSVTEIGKSIFDCCTFLRGIHFETNSSLIIIPQKAFFSL</sequence>
<evidence type="ECO:0000313" key="1">
    <source>
        <dbReference type="EMBL" id="KAK8839250.1"/>
    </source>
</evidence>
<protein>
    <recommendedName>
        <fullName evidence="3">Leucine-rich repeat domain-containing protein</fullName>
    </recommendedName>
</protein>
<dbReference type="Gene3D" id="3.80.10.10">
    <property type="entry name" value="Ribonuclease Inhibitor"/>
    <property type="match status" value="1"/>
</dbReference>
<keyword evidence="2" id="KW-1185">Reference proteome</keyword>
<dbReference type="InterPro" id="IPR026906">
    <property type="entry name" value="LRR_5"/>
</dbReference>
<proteinExistence type="predicted"/>
<evidence type="ECO:0008006" key="3">
    <source>
        <dbReference type="Google" id="ProtNLM"/>
    </source>
</evidence>
<dbReference type="Pfam" id="PF13306">
    <property type="entry name" value="LRR_5"/>
    <property type="match status" value="1"/>
</dbReference>
<dbReference type="Proteomes" id="UP001470230">
    <property type="component" value="Unassembled WGS sequence"/>
</dbReference>
<accession>A0ABR2GZB2</accession>
<name>A0ABR2GZB2_9EUKA</name>
<gene>
    <name evidence="1" type="ORF">M9Y10_032180</name>
</gene>
<reference evidence="1 2" key="1">
    <citation type="submission" date="2024-04" db="EMBL/GenBank/DDBJ databases">
        <title>Tritrichomonas musculus Genome.</title>
        <authorList>
            <person name="Alves-Ferreira E."/>
            <person name="Grigg M."/>
            <person name="Lorenzi H."/>
            <person name="Galac M."/>
        </authorList>
    </citation>
    <scope>NUCLEOTIDE SEQUENCE [LARGE SCALE GENOMIC DNA]</scope>
    <source>
        <strain evidence="1 2">EAF2021</strain>
    </source>
</reference>
<evidence type="ECO:0000313" key="2">
    <source>
        <dbReference type="Proteomes" id="UP001470230"/>
    </source>
</evidence>